<feature type="region of interest" description="Disordered" evidence="1">
    <location>
        <begin position="1"/>
        <end position="45"/>
    </location>
</feature>
<evidence type="ECO:0000313" key="3">
    <source>
        <dbReference type="Proteomes" id="UP000762676"/>
    </source>
</evidence>
<evidence type="ECO:0000313" key="2">
    <source>
        <dbReference type="EMBL" id="GFR91708.1"/>
    </source>
</evidence>
<organism evidence="2 3">
    <name type="scientific">Elysia marginata</name>
    <dbReference type="NCBI Taxonomy" id="1093978"/>
    <lineage>
        <taxon>Eukaryota</taxon>
        <taxon>Metazoa</taxon>
        <taxon>Spiralia</taxon>
        <taxon>Lophotrochozoa</taxon>
        <taxon>Mollusca</taxon>
        <taxon>Gastropoda</taxon>
        <taxon>Heterobranchia</taxon>
        <taxon>Euthyneura</taxon>
        <taxon>Panpulmonata</taxon>
        <taxon>Sacoglossa</taxon>
        <taxon>Placobranchoidea</taxon>
        <taxon>Plakobranchidae</taxon>
        <taxon>Elysia</taxon>
    </lineage>
</organism>
<proteinExistence type="predicted"/>
<protein>
    <submittedName>
        <fullName evidence="2">Uncharacterized protein</fullName>
    </submittedName>
</protein>
<sequence>MCRSFHFGQRSSFRMGRERGNIPRPNASGATTTSNPIPARYTAKAEPTSSSVITSTKVITNTTTPVTSAAAAVPSANKSAEPGLLATIFSKIRQWLQSKRRYEVSPGAESRRGARGKEVADLGAVGGGVTAKGGNANGARRESVKEDYLIISKTNNYHPELKRSEATNPHSHNLHLQMTVSKSSSAISSLSTLKGNDSASASPILRAFKSKNFSATAQSSGRGTPHVDINIELVDTASSTPVELKSHFKANPLRLVTAETPPPPSKTAMMTPATRMLSRSQQLRQSRNKYMKLLQKTGQLSPGRLVLTLHFL</sequence>
<reference evidence="2 3" key="1">
    <citation type="journal article" date="2021" name="Elife">
        <title>Chloroplast acquisition without the gene transfer in kleptoplastic sea slugs, Plakobranchus ocellatus.</title>
        <authorList>
            <person name="Maeda T."/>
            <person name="Takahashi S."/>
            <person name="Yoshida T."/>
            <person name="Shimamura S."/>
            <person name="Takaki Y."/>
            <person name="Nagai Y."/>
            <person name="Toyoda A."/>
            <person name="Suzuki Y."/>
            <person name="Arimoto A."/>
            <person name="Ishii H."/>
            <person name="Satoh N."/>
            <person name="Nishiyama T."/>
            <person name="Hasebe M."/>
            <person name="Maruyama T."/>
            <person name="Minagawa J."/>
            <person name="Obokata J."/>
            <person name="Shigenobu S."/>
        </authorList>
    </citation>
    <scope>NUCLEOTIDE SEQUENCE [LARGE SCALE GENOMIC DNA]</scope>
</reference>
<dbReference type="AlphaFoldDB" id="A0AAV4H1E6"/>
<keyword evidence="3" id="KW-1185">Reference proteome</keyword>
<accession>A0AAV4H1E6</accession>
<evidence type="ECO:0000256" key="1">
    <source>
        <dbReference type="SAM" id="MobiDB-lite"/>
    </source>
</evidence>
<name>A0AAV4H1E6_9GAST</name>
<dbReference type="EMBL" id="BMAT01005360">
    <property type="protein sequence ID" value="GFR91708.1"/>
    <property type="molecule type" value="Genomic_DNA"/>
</dbReference>
<dbReference type="Proteomes" id="UP000762676">
    <property type="component" value="Unassembled WGS sequence"/>
</dbReference>
<gene>
    <name evidence="2" type="ORF">ElyMa_002599200</name>
</gene>
<comment type="caution">
    <text evidence="2">The sequence shown here is derived from an EMBL/GenBank/DDBJ whole genome shotgun (WGS) entry which is preliminary data.</text>
</comment>